<keyword evidence="1" id="KW-1133">Transmembrane helix</keyword>
<dbReference type="OrthoDB" id="2660712at2759"/>
<sequence length="154" mass="17092">MCGSEGRNQIMATMTWILGTIWEIIALCLAVWIAVKHFRELRQLRSSTGSIIEDCFTVLIKTHMFYFASFVAVSSLQLLSEEVPAIYNSNSTGSLIFTAILQFSEVVQMFVLGPRLILGVREYHAKLVANSDAASGMTSIAFQERIHILTSNGV</sequence>
<dbReference type="Proteomes" id="UP000092154">
    <property type="component" value="Unassembled WGS sequence"/>
</dbReference>
<proteinExistence type="predicted"/>
<dbReference type="EMBL" id="KV449282">
    <property type="protein sequence ID" value="OAX31703.1"/>
    <property type="molecule type" value="Genomic_DNA"/>
</dbReference>
<gene>
    <name evidence="2" type="ORF">K503DRAFT_57877</name>
</gene>
<keyword evidence="3" id="KW-1185">Reference proteome</keyword>
<feature type="transmembrane region" description="Helical" evidence="1">
    <location>
        <begin position="14"/>
        <end position="35"/>
    </location>
</feature>
<keyword evidence="1" id="KW-0812">Transmembrane</keyword>
<dbReference type="AlphaFoldDB" id="A0A1B7MGI3"/>
<evidence type="ECO:0000313" key="3">
    <source>
        <dbReference type="Proteomes" id="UP000092154"/>
    </source>
</evidence>
<protein>
    <submittedName>
        <fullName evidence="2">Uncharacterized protein</fullName>
    </submittedName>
</protein>
<organism evidence="2 3">
    <name type="scientific">Rhizopogon vinicolor AM-OR11-026</name>
    <dbReference type="NCBI Taxonomy" id="1314800"/>
    <lineage>
        <taxon>Eukaryota</taxon>
        <taxon>Fungi</taxon>
        <taxon>Dikarya</taxon>
        <taxon>Basidiomycota</taxon>
        <taxon>Agaricomycotina</taxon>
        <taxon>Agaricomycetes</taxon>
        <taxon>Agaricomycetidae</taxon>
        <taxon>Boletales</taxon>
        <taxon>Suillineae</taxon>
        <taxon>Rhizopogonaceae</taxon>
        <taxon>Rhizopogon</taxon>
    </lineage>
</organism>
<reference evidence="2 3" key="1">
    <citation type="submission" date="2016-06" db="EMBL/GenBank/DDBJ databases">
        <title>Comparative genomics of the ectomycorrhizal sister species Rhizopogon vinicolor and Rhizopogon vesiculosus (Basidiomycota: Boletales) reveals a divergence of the mating type B locus.</title>
        <authorList>
            <consortium name="DOE Joint Genome Institute"/>
            <person name="Mujic A.B."/>
            <person name="Kuo A."/>
            <person name="Tritt A."/>
            <person name="Lipzen A."/>
            <person name="Chen C."/>
            <person name="Johnson J."/>
            <person name="Sharma A."/>
            <person name="Barry K."/>
            <person name="Grigoriev I.V."/>
            <person name="Spatafora J.W."/>
        </authorList>
    </citation>
    <scope>NUCLEOTIDE SEQUENCE [LARGE SCALE GENOMIC DNA]</scope>
    <source>
        <strain evidence="2 3">AM-OR11-026</strain>
    </source>
</reference>
<evidence type="ECO:0000313" key="2">
    <source>
        <dbReference type="EMBL" id="OAX31703.1"/>
    </source>
</evidence>
<dbReference type="InParanoid" id="A0A1B7MGI3"/>
<keyword evidence="1" id="KW-0472">Membrane</keyword>
<name>A0A1B7MGI3_9AGAM</name>
<evidence type="ECO:0000256" key="1">
    <source>
        <dbReference type="SAM" id="Phobius"/>
    </source>
</evidence>
<accession>A0A1B7MGI3</accession>